<comment type="caution">
    <text evidence="2">The sequence shown here is derived from an EMBL/GenBank/DDBJ whole genome shotgun (WGS) entry which is preliminary data.</text>
</comment>
<evidence type="ECO:0000313" key="2">
    <source>
        <dbReference type="EMBL" id="RBP36964.1"/>
    </source>
</evidence>
<sequence>MSRRVRIVILTVFMVLMGVVGVDMVRAWRVENPLRCTIAADADIITLENTSRFPVIVYSAFTTNDPIGSSRQNISALLFAAQSRKVKGRKPYELIPPGGRFQQKVGPVIDSRSLRSANSRVSYGWNSRPRHGCRVVYYWCLDLLPKSWRARLPYPQMTKGSAPLLPAARSEGSGDSHTAG</sequence>
<accession>A0A366H4M3</accession>
<feature type="region of interest" description="Disordered" evidence="1">
    <location>
        <begin position="161"/>
        <end position="180"/>
    </location>
</feature>
<keyword evidence="3" id="KW-1185">Reference proteome</keyword>
<dbReference type="Proteomes" id="UP000253426">
    <property type="component" value="Unassembled WGS sequence"/>
</dbReference>
<organism evidence="2 3">
    <name type="scientific">Roseimicrobium gellanilyticum</name>
    <dbReference type="NCBI Taxonomy" id="748857"/>
    <lineage>
        <taxon>Bacteria</taxon>
        <taxon>Pseudomonadati</taxon>
        <taxon>Verrucomicrobiota</taxon>
        <taxon>Verrucomicrobiia</taxon>
        <taxon>Verrucomicrobiales</taxon>
        <taxon>Verrucomicrobiaceae</taxon>
        <taxon>Roseimicrobium</taxon>
    </lineage>
</organism>
<dbReference type="RefSeq" id="WP_113961738.1">
    <property type="nucleotide sequence ID" value="NZ_QNRR01000015.1"/>
</dbReference>
<name>A0A366H4M3_9BACT</name>
<evidence type="ECO:0000313" key="3">
    <source>
        <dbReference type="Proteomes" id="UP000253426"/>
    </source>
</evidence>
<evidence type="ECO:0000256" key="1">
    <source>
        <dbReference type="SAM" id="MobiDB-lite"/>
    </source>
</evidence>
<proteinExistence type="predicted"/>
<dbReference type="AlphaFoldDB" id="A0A366H4M3"/>
<dbReference type="EMBL" id="QNRR01000015">
    <property type="protein sequence ID" value="RBP36964.1"/>
    <property type="molecule type" value="Genomic_DNA"/>
</dbReference>
<gene>
    <name evidence="2" type="ORF">DES53_115105</name>
</gene>
<reference evidence="2 3" key="1">
    <citation type="submission" date="2018-06" db="EMBL/GenBank/DDBJ databases">
        <title>Genomic Encyclopedia of Type Strains, Phase IV (KMG-IV): sequencing the most valuable type-strain genomes for metagenomic binning, comparative biology and taxonomic classification.</title>
        <authorList>
            <person name="Goeker M."/>
        </authorList>
    </citation>
    <scope>NUCLEOTIDE SEQUENCE [LARGE SCALE GENOMIC DNA]</scope>
    <source>
        <strain evidence="2 3">DSM 25532</strain>
    </source>
</reference>
<protein>
    <submittedName>
        <fullName evidence="2">Uncharacterized protein</fullName>
    </submittedName>
</protein>